<evidence type="ECO:0000256" key="3">
    <source>
        <dbReference type="ARBA" id="ARBA00022485"/>
    </source>
</evidence>
<reference evidence="8 9" key="1">
    <citation type="submission" date="2015-11" db="EMBL/GenBank/DDBJ databases">
        <title>Expanding the genomic diversity of Burkholderia species for the development of highly accurate diagnostics.</title>
        <authorList>
            <person name="Sahl J."/>
            <person name="Keim P."/>
            <person name="Wagner D."/>
        </authorList>
    </citation>
    <scope>NUCLEOTIDE SEQUENCE [LARGE SCALE GENOMIC DNA]</scope>
    <source>
        <strain evidence="8 9">MSMB1960WGS</strain>
    </source>
</reference>
<dbReference type="InterPro" id="IPR037207">
    <property type="entry name" value="Nuop51_4Fe4S-bd_sf"/>
</dbReference>
<accession>A0A108GE33</accession>
<name>A0A108GE33_9BURK</name>
<protein>
    <submittedName>
        <fullName evidence="8">NADH dehydrogenase</fullName>
    </submittedName>
</protein>
<comment type="cofactor">
    <cofactor evidence="1">
        <name>FMN</name>
        <dbReference type="ChEBI" id="CHEBI:58210"/>
    </cofactor>
</comment>
<dbReference type="PANTHER" id="PTHR43578:SF3">
    <property type="entry name" value="NADH-QUINONE OXIDOREDUCTASE SUBUNIT F"/>
    <property type="match status" value="1"/>
</dbReference>
<dbReference type="GO" id="GO:0046872">
    <property type="term" value="F:metal ion binding"/>
    <property type="evidence" value="ECO:0007669"/>
    <property type="project" value="UniProtKB-KW"/>
</dbReference>
<dbReference type="Pfam" id="PF10589">
    <property type="entry name" value="NADH_4Fe-4S"/>
    <property type="match status" value="1"/>
</dbReference>
<evidence type="ECO:0000256" key="4">
    <source>
        <dbReference type="ARBA" id="ARBA00022723"/>
    </source>
</evidence>
<dbReference type="GO" id="GO:0051539">
    <property type="term" value="F:4 iron, 4 sulfur cluster binding"/>
    <property type="evidence" value="ECO:0007669"/>
    <property type="project" value="UniProtKB-KW"/>
</dbReference>
<dbReference type="STRING" id="1503054.WT74_27250"/>
<dbReference type="InterPro" id="IPR037225">
    <property type="entry name" value="Nuo51_FMN-bd_sf"/>
</dbReference>
<dbReference type="PANTHER" id="PTHR43578">
    <property type="entry name" value="NADH-QUINONE OXIDOREDUCTASE SUBUNIT F"/>
    <property type="match status" value="1"/>
</dbReference>
<keyword evidence="6" id="KW-0411">Iron-sulfur</keyword>
<organism evidence="8">
    <name type="scientific">Burkholderia stagnalis</name>
    <dbReference type="NCBI Taxonomy" id="1503054"/>
    <lineage>
        <taxon>Bacteria</taxon>
        <taxon>Pseudomonadati</taxon>
        <taxon>Pseudomonadota</taxon>
        <taxon>Betaproteobacteria</taxon>
        <taxon>Burkholderiales</taxon>
        <taxon>Burkholderiaceae</taxon>
        <taxon>Burkholderia</taxon>
        <taxon>Burkholderia cepacia complex</taxon>
    </lineage>
</organism>
<keyword evidence="3" id="KW-0004">4Fe-4S</keyword>
<keyword evidence="5" id="KW-0408">Iron</keyword>
<dbReference type="Gene3D" id="1.20.1440.230">
    <property type="entry name" value="NADH-ubiquinone oxidoreductase 51kDa subunit, iron-sulphur binding domain"/>
    <property type="match status" value="1"/>
</dbReference>
<dbReference type="Pfam" id="PF01512">
    <property type="entry name" value="Complex1_51K"/>
    <property type="match status" value="1"/>
</dbReference>
<dbReference type="SUPFAM" id="SSF142984">
    <property type="entry name" value="Nqo1 middle domain-like"/>
    <property type="match status" value="1"/>
</dbReference>
<dbReference type="InterPro" id="IPR019575">
    <property type="entry name" value="Nuop51_4Fe4S-bd"/>
</dbReference>
<evidence type="ECO:0000256" key="1">
    <source>
        <dbReference type="ARBA" id="ARBA00001917"/>
    </source>
</evidence>
<keyword evidence="4" id="KW-0479">Metal-binding</keyword>
<evidence type="ECO:0000256" key="6">
    <source>
        <dbReference type="ARBA" id="ARBA00023014"/>
    </source>
</evidence>
<comment type="caution">
    <text evidence="8">The sequence shown here is derived from an EMBL/GenBank/DDBJ whole genome shotgun (WGS) entry which is preliminary data.</text>
</comment>
<evidence type="ECO:0000256" key="2">
    <source>
        <dbReference type="ARBA" id="ARBA00007523"/>
    </source>
</evidence>
<gene>
    <name evidence="8" type="ORF">WT44_12825</name>
</gene>
<evidence type="ECO:0000259" key="7">
    <source>
        <dbReference type="SMART" id="SM00928"/>
    </source>
</evidence>
<dbReference type="SUPFAM" id="SSF140490">
    <property type="entry name" value="Nqo1C-terminal domain-like"/>
    <property type="match status" value="1"/>
</dbReference>
<feature type="domain" description="NADH-ubiquinone oxidoreductase 51kDa subunit iron-sulphur binding" evidence="7">
    <location>
        <begin position="398"/>
        <end position="443"/>
    </location>
</feature>
<dbReference type="Gene3D" id="3.40.50.11540">
    <property type="entry name" value="NADH-ubiquinone oxidoreductase 51kDa subunit"/>
    <property type="match status" value="1"/>
</dbReference>
<dbReference type="Proteomes" id="UP000068603">
    <property type="component" value="Unassembled WGS sequence"/>
</dbReference>
<dbReference type="EMBL" id="LPHB01000038">
    <property type="protein sequence ID" value="KWA63180.1"/>
    <property type="molecule type" value="Genomic_DNA"/>
</dbReference>
<dbReference type="SUPFAM" id="SSF142019">
    <property type="entry name" value="Nqo1 FMN-binding domain-like"/>
    <property type="match status" value="1"/>
</dbReference>
<evidence type="ECO:0000256" key="5">
    <source>
        <dbReference type="ARBA" id="ARBA00023004"/>
    </source>
</evidence>
<sequence>MRTQVKQLRRHAAAHSFYHLDQSAITDCACAGLACFAARADRPAVWQRAIDQQPTVSCLGKCYDGPSDSAHDIRPNTRSHGRRTVLLSNVLIGGVRDMTVYREHGGGLALARAQTTAPDALIQMLHESGLRGRGGAGFPAAIKWQAVADEPADTKYLVVNADEGDPGAFSDRFLLEDDPFRVIEGAAIAACAVGARRGFIYVRKEYPLAAQIVSQALQQARAAGWLGSGFDLRLIVGQGAYLCGEETSLLNALEGRRPEARQRPPQITRHGLFGAPTLVHNVETLCSVPWIVTEGAAAYAELGFSRSRGTKLLSLNSLFRRPGLYEVEFGISLADIVDHLGQGLRRGNLKGLMVGGPLAGIVPPELLATRLGYEEMRAIDCAVGHGGVIAFSDDTSIMSIIAEVFRFGARESCGACTPCHFGTPALAAMVDAVPAGASIDGARYQKIIDALAATSLCGHGRGLAEFAESVKRHYRAELKPWLG</sequence>
<dbReference type="AlphaFoldDB" id="A0A108GE33"/>
<dbReference type="Gene3D" id="3.10.20.600">
    <property type="match status" value="1"/>
</dbReference>
<dbReference type="SMART" id="SM00928">
    <property type="entry name" value="NADH_4Fe-4S"/>
    <property type="match status" value="1"/>
</dbReference>
<comment type="similarity">
    <text evidence="2">Belongs to the complex I 51 kDa subunit family.</text>
</comment>
<dbReference type="InterPro" id="IPR011538">
    <property type="entry name" value="Nuo51_FMN-bd"/>
</dbReference>
<proteinExistence type="inferred from homology"/>
<evidence type="ECO:0000313" key="9">
    <source>
        <dbReference type="Proteomes" id="UP000068603"/>
    </source>
</evidence>
<evidence type="ECO:0000313" key="8">
    <source>
        <dbReference type="EMBL" id="KWA63180.1"/>
    </source>
</evidence>